<name>A0A8J9VM57_9NEOP</name>
<dbReference type="EMBL" id="OV170224">
    <property type="protein sequence ID" value="CAH0724733.1"/>
    <property type="molecule type" value="Genomic_DNA"/>
</dbReference>
<feature type="region of interest" description="Disordered" evidence="8">
    <location>
        <begin position="358"/>
        <end position="390"/>
    </location>
</feature>
<evidence type="ECO:0000256" key="5">
    <source>
        <dbReference type="ARBA" id="ARBA00022989"/>
    </source>
</evidence>
<keyword evidence="6 7" id="KW-0472">Membrane</keyword>
<organism evidence="9 10">
    <name type="scientific">Brenthis ino</name>
    <name type="common">lesser marbled fritillary</name>
    <dbReference type="NCBI Taxonomy" id="405034"/>
    <lineage>
        <taxon>Eukaryota</taxon>
        <taxon>Metazoa</taxon>
        <taxon>Ecdysozoa</taxon>
        <taxon>Arthropoda</taxon>
        <taxon>Hexapoda</taxon>
        <taxon>Insecta</taxon>
        <taxon>Pterygota</taxon>
        <taxon>Neoptera</taxon>
        <taxon>Endopterygota</taxon>
        <taxon>Lepidoptera</taxon>
        <taxon>Glossata</taxon>
        <taxon>Ditrysia</taxon>
        <taxon>Papilionoidea</taxon>
        <taxon>Nymphalidae</taxon>
        <taxon>Heliconiinae</taxon>
        <taxon>Argynnini</taxon>
        <taxon>Brenthis</taxon>
    </lineage>
</organism>
<dbReference type="InterPro" id="IPR008516">
    <property type="entry name" value="Na/K-Atpase_Interacting"/>
</dbReference>
<feature type="compositionally biased region" description="Polar residues" evidence="8">
    <location>
        <begin position="250"/>
        <end position="261"/>
    </location>
</feature>
<sequence>MAVCGLRTILLIVCILELIVTIQRQVFDFLGYMWLPIIANFVNIILIIFGSFGAVQYVTKYLLAYAIWSFMWLTWNIFLICYYLNLGILNRESGLLSLGTGSVSWWEGNGWGCQPVWGEADGPGTWRPARVEGCFFQWQYVELGQSAVASVLTATALPLTILLAYKSFKKHKTVPDKGTLSRRQVYTIELSPTETNVSSESSLKPMTPRRVKRRSGSRGAGSSVRRSRRSYRNAGYLSSNASLPHDSRPSRPTSAHSSYSNFHGARPSSYHPEREQIPNTQDYPPPPVESIPIITNRCDTIRRPKNQSGRDVVGPYNEPPRTFETSTYSNIGYETASYENRVVERESAACESYEAWEPPAPPYGTPQAPGPPAYQPAYPSNDTHTYNMVP</sequence>
<comment type="similarity">
    <text evidence="2 7">Belongs to the NKAIN family.</text>
</comment>
<dbReference type="Pfam" id="PF05640">
    <property type="entry name" value="NKAIN"/>
    <property type="match status" value="1"/>
</dbReference>
<keyword evidence="5 7" id="KW-1133">Transmembrane helix</keyword>
<feature type="compositionally biased region" description="Polar residues" evidence="8">
    <location>
        <begin position="380"/>
        <end position="390"/>
    </location>
</feature>
<dbReference type="Proteomes" id="UP000838878">
    <property type="component" value="Chromosome 4"/>
</dbReference>
<feature type="non-terminal residue" evidence="9">
    <location>
        <position position="390"/>
    </location>
</feature>
<gene>
    <name evidence="9" type="ORF">BINO364_LOCUS10406</name>
</gene>
<evidence type="ECO:0000256" key="3">
    <source>
        <dbReference type="ARBA" id="ARBA00022475"/>
    </source>
</evidence>
<dbReference type="PANTHER" id="PTHR13084">
    <property type="entry name" value="T-CELL LYMPHOMA BREAKPOINT-ASSOCIATED TARGET 1-RELATED"/>
    <property type="match status" value="1"/>
</dbReference>
<protein>
    <recommendedName>
        <fullName evidence="7">Sodium/potassium-transporting ATPase subunit beta-1-interacting protein</fullName>
        <shortName evidence="7">Na(+)/K(+)-transporting ATPase subunit beta-1-interacting protein</shortName>
    </recommendedName>
</protein>
<dbReference type="OrthoDB" id="10050321at2759"/>
<dbReference type="GO" id="GO:0002028">
    <property type="term" value="P:regulation of sodium ion transport"/>
    <property type="evidence" value="ECO:0007669"/>
    <property type="project" value="UniProtKB-UniRule"/>
</dbReference>
<proteinExistence type="inferred from homology"/>
<evidence type="ECO:0000313" key="10">
    <source>
        <dbReference type="Proteomes" id="UP000838878"/>
    </source>
</evidence>
<feature type="compositionally biased region" description="Basic residues" evidence="8">
    <location>
        <begin position="207"/>
        <end position="216"/>
    </location>
</feature>
<evidence type="ECO:0000256" key="8">
    <source>
        <dbReference type="SAM" id="MobiDB-lite"/>
    </source>
</evidence>
<feature type="compositionally biased region" description="Polar residues" evidence="8">
    <location>
        <begin position="193"/>
        <end position="204"/>
    </location>
</feature>
<dbReference type="GO" id="GO:0005886">
    <property type="term" value="C:plasma membrane"/>
    <property type="evidence" value="ECO:0007669"/>
    <property type="project" value="UniProtKB-SubCell"/>
</dbReference>
<keyword evidence="3 7" id="KW-1003">Cell membrane</keyword>
<evidence type="ECO:0000256" key="4">
    <source>
        <dbReference type="ARBA" id="ARBA00022692"/>
    </source>
</evidence>
<keyword evidence="4 7" id="KW-0812">Transmembrane</keyword>
<feature type="transmembrane region" description="Helical" evidence="7">
    <location>
        <begin position="33"/>
        <end position="55"/>
    </location>
</feature>
<dbReference type="PANTHER" id="PTHR13084:SF6">
    <property type="entry name" value="SODIUM_POTASSIUM-TRANSPORTING ATPASE SUBUNIT BETA-1-INTERACTING PROTEIN"/>
    <property type="match status" value="1"/>
</dbReference>
<reference evidence="9" key="1">
    <citation type="submission" date="2021-12" db="EMBL/GenBank/DDBJ databases">
        <authorList>
            <person name="Martin H S."/>
        </authorList>
    </citation>
    <scope>NUCLEOTIDE SEQUENCE</scope>
</reference>
<feature type="transmembrane region" description="Helical" evidence="7">
    <location>
        <begin position="9"/>
        <end position="27"/>
    </location>
</feature>
<evidence type="ECO:0000256" key="2">
    <source>
        <dbReference type="ARBA" id="ARBA00006364"/>
    </source>
</evidence>
<accession>A0A8J9VM57</accession>
<feature type="compositionally biased region" description="Pro residues" evidence="8">
    <location>
        <begin position="358"/>
        <end position="374"/>
    </location>
</feature>
<comment type="subcellular location">
    <subcellularLocation>
        <location evidence="1 7">Cell membrane</location>
        <topology evidence="1 7">Multi-pass membrane protein</topology>
    </subcellularLocation>
</comment>
<dbReference type="AlphaFoldDB" id="A0A8J9VM57"/>
<feature type="transmembrane region" description="Helical" evidence="7">
    <location>
        <begin position="147"/>
        <end position="165"/>
    </location>
</feature>
<evidence type="ECO:0000256" key="7">
    <source>
        <dbReference type="RuleBase" id="RU368041"/>
    </source>
</evidence>
<evidence type="ECO:0000256" key="6">
    <source>
        <dbReference type="ARBA" id="ARBA00023136"/>
    </source>
</evidence>
<evidence type="ECO:0000313" key="9">
    <source>
        <dbReference type="EMBL" id="CAH0724733.1"/>
    </source>
</evidence>
<feature type="transmembrane region" description="Helical" evidence="7">
    <location>
        <begin position="62"/>
        <end position="85"/>
    </location>
</feature>
<feature type="region of interest" description="Disordered" evidence="8">
    <location>
        <begin position="193"/>
        <end position="325"/>
    </location>
</feature>
<evidence type="ECO:0000256" key="1">
    <source>
        <dbReference type="ARBA" id="ARBA00004651"/>
    </source>
</evidence>
<keyword evidence="10" id="KW-1185">Reference proteome</keyword>